<feature type="coiled-coil region" evidence="3">
    <location>
        <begin position="180"/>
        <end position="207"/>
    </location>
</feature>
<name>A0ABP0ITF6_9DINO</name>
<organism evidence="6 7">
    <name type="scientific">Durusdinium trenchii</name>
    <dbReference type="NCBI Taxonomy" id="1381693"/>
    <lineage>
        <taxon>Eukaryota</taxon>
        <taxon>Sar</taxon>
        <taxon>Alveolata</taxon>
        <taxon>Dinophyceae</taxon>
        <taxon>Suessiales</taxon>
        <taxon>Symbiodiniaceae</taxon>
        <taxon>Durusdinium</taxon>
    </lineage>
</organism>
<dbReference type="SUPFAM" id="SSF53254">
    <property type="entry name" value="Phosphoglycerate mutase-like"/>
    <property type="match status" value="1"/>
</dbReference>
<feature type="region of interest" description="Disordered" evidence="4">
    <location>
        <begin position="254"/>
        <end position="274"/>
    </location>
</feature>
<evidence type="ECO:0000313" key="7">
    <source>
        <dbReference type="Proteomes" id="UP001642484"/>
    </source>
</evidence>
<reference evidence="6 7" key="1">
    <citation type="submission" date="2024-02" db="EMBL/GenBank/DDBJ databases">
        <authorList>
            <person name="Chen Y."/>
            <person name="Shah S."/>
            <person name="Dougan E. K."/>
            <person name="Thang M."/>
            <person name="Chan C."/>
        </authorList>
    </citation>
    <scope>NUCLEOTIDE SEQUENCE [LARGE SCALE GENOMIC DNA]</scope>
</reference>
<evidence type="ECO:0000256" key="2">
    <source>
        <dbReference type="ARBA" id="ARBA00022840"/>
    </source>
</evidence>
<dbReference type="PANTHER" id="PTHR10606">
    <property type="entry name" value="6-PHOSPHOFRUCTO-2-KINASE/FRUCTOSE-2,6-BISPHOSPHATASE"/>
    <property type="match status" value="1"/>
</dbReference>
<dbReference type="PRINTS" id="PR00991">
    <property type="entry name" value="6PFRUCTKNASE"/>
</dbReference>
<dbReference type="InterPro" id="IPR013079">
    <property type="entry name" value="6Phosfructo_kin"/>
</dbReference>
<dbReference type="Proteomes" id="UP001642484">
    <property type="component" value="Unassembled WGS sequence"/>
</dbReference>
<dbReference type="InterPro" id="IPR003094">
    <property type="entry name" value="6Pfruct_kin"/>
</dbReference>
<feature type="domain" description="6-phosphofructo-2-kinase" evidence="5">
    <location>
        <begin position="34"/>
        <end position="243"/>
    </location>
</feature>
<evidence type="ECO:0000313" key="6">
    <source>
        <dbReference type="EMBL" id="CAK9005054.1"/>
    </source>
</evidence>
<gene>
    <name evidence="6" type="ORF">CCMP2556_LOCUS7920</name>
</gene>
<proteinExistence type="predicted"/>
<accession>A0ABP0ITF6</accession>
<keyword evidence="3" id="KW-0175">Coiled coil</keyword>
<evidence type="ECO:0000259" key="5">
    <source>
        <dbReference type="Pfam" id="PF01591"/>
    </source>
</evidence>
<dbReference type="Pfam" id="PF01591">
    <property type="entry name" value="6PF2K"/>
    <property type="match status" value="1"/>
</dbReference>
<dbReference type="CDD" id="cd07040">
    <property type="entry name" value="HP"/>
    <property type="match status" value="1"/>
</dbReference>
<dbReference type="SUPFAM" id="SSF52540">
    <property type="entry name" value="P-loop containing nucleoside triphosphate hydrolases"/>
    <property type="match status" value="1"/>
</dbReference>
<evidence type="ECO:0000256" key="4">
    <source>
        <dbReference type="SAM" id="MobiDB-lite"/>
    </source>
</evidence>
<dbReference type="InterPro" id="IPR029033">
    <property type="entry name" value="His_PPase_superfam"/>
</dbReference>
<keyword evidence="7" id="KW-1185">Reference proteome</keyword>
<dbReference type="InterPro" id="IPR013078">
    <property type="entry name" value="His_Pase_superF_clade-1"/>
</dbReference>
<dbReference type="Gene3D" id="3.40.50.300">
    <property type="entry name" value="P-loop containing nucleotide triphosphate hydrolases"/>
    <property type="match status" value="1"/>
</dbReference>
<evidence type="ECO:0000256" key="1">
    <source>
        <dbReference type="ARBA" id="ARBA00022741"/>
    </source>
</evidence>
<dbReference type="Pfam" id="PF00300">
    <property type="entry name" value="His_Phos_1"/>
    <property type="match status" value="1"/>
</dbReference>
<evidence type="ECO:0000256" key="3">
    <source>
        <dbReference type="SAM" id="Coils"/>
    </source>
</evidence>
<comment type="caution">
    <text evidence="6">The sequence shown here is derived from an EMBL/GenBank/DDBJ whole genome shotgun (WGS) entry which is preliminary data.</text>
</comment>
<keyword evidence="1" id="KW-0547">Nucleotide-binding</keyword>
<protein>
    <recommendedName>
        <fullName evidence="5">6-phosphofructo-2-kinase domain-containing protein</fullName>
    </recommendedName>
</protein>
<dbReference type="InterPro" id="IPR027417">
    <property type="entry name" value="P-loop_NTPase"/>
</dbReference>
<dbReference type="Gene3D" id="3.40.50.1240">
    <property type="entry name" value="Phosphoglycerate mutase-like"/>
    <property type="match status" value="1"/>
</dbReference>
<sequence>MSAGGDAYYNGSAEVGSKILSDRQLLREQLTPNARGLIVAMVGLPARGKSFISRKVERFLKWGGNRTQTFNVGKYRRDAVDPERSGKSDFFDNSNSDSVAQRMQMAMAALADAIKFLDEGGKFAIFDATNSTVARRQMITEKVTAGGQYSILWVEAVCDEREVVLFNMLTKVRYSPDFQHMTEEQAMQDLKQRIANYEKIYETVQDSEGAFIKLFNLSSKVMANHCYGRVAKSILPFLMAIHIGSRPIWLTRAGAGSPESKGQHGSDRASSLSQEGQDFAKRLAKFVKTRAQRYWERSGKPQEETQVFTSTMPRAVSSARCTAALIDQRSALNPIDKGVLGAGWWDVECAEDVPPWKEMDKRHPEFMKQFQQDPLYCQFPGGERYMDVVMRLESVLIDVEMCTSPVLIVSHITTLQVLLAYFKGIPVEEAWKLSLPKNMVVEVSPTEGGGFLSEEHDLCLSIDVGGNEPVRHSVLLCFRRAKELPHPCLECAIHITLFFLRYLSSPIHLDYGRIIALFPAQNR</sequence>
<dbReference type="PANTHER" id="PTHR10606:SF49">
    <property type="entry name" value="6-PHOSPHOFRUCTO-2-KINASE DOMAIN-CONTAINING PROTEIN"/>
    <property type="match status" value="1"/>
</dbReference>
<dbReference type="EMBL" id="CAXAMN010003536">
    <property type="protein sequence ID" value="CAK9005054.1"/>
    <property type="molecule type" value="Genomic_DNA"/>
</dbReference>
<keyword evidence="2" id="KW-0067">ATP-binding</keyword>